<dbReference type="InterPro" id="IPR051437">
    <property type="entry name" value="TTLL_monoglycylase"/>
</dbReference>
<proteinExistence type="predicted"/>
<evidence type="ECO:0000313" key="6">
    <source>
        <dbReference type="Proteomes" id="UP000235965"/>
    </source>
</evidence>
<protein>
    <submittedName>
        <fullName evidence="5">Uncharacterized protein</fullName>
    </submittedName>
</protein>
<keyword evidence="6" id="KW-1185">Reference proteome</keyword>
<feature type="region of interest" description="Disordered" evidence="4">
    <location>
        <begin position="201"/>
        <end position="230"/>
    </location>
</feature>
<reference evidence="5 6" key="1">
    <citation type="submission" date="2017-12" db="EMBL/GenBank/DDBJ databases">
        <title>Hemimetabolous genomes reveal molecular basis of termite eusociality.</title>
        <authorList>
            <person name="Harrison M.C."/>
            <person name="Jongepier E."/>
            <person name="Robertson H.M."/>
            <person name="Arning N."/>
            <person name="Bitard-Feildel T."/>
            <person name="Chao H."/>
            <person name="Childers C.P."/>
            <person name="Dinh H."/>
            <person name="Doddapaneni H."/>
            <person name="Dugan S."/>
            <person name="Gowin J."/>
            <person name="Greiner C."/>
            <person name="Han Y."/>
            <person name="Hu H."/>
            <person name="Hughes D.S.T."/>
            <person name="Huylmans A.-K."/>
            <person name="Kemena C."/>
            <person name="Kremer L.P.M."/>
            <person name="Lee S.L."/>
            <person name="Lopez-Ezquerra A."/>
            <person name="Mallet L."/>
            <person name="Monroy-Kuhn J.M."/>
            <person name="Moser A."/>
            <person name="Murali S.C."/>
            <person name="Muzny D.M."/>
            <person name="Otani S."/>
            <person name="Piulachs M.-D."/>
            <person name="Poelchau M."/>
            <person name="Qu J."/>
            <person name="Schaub F."/>
            <person name="Wada-Katsumata A."/>
            <person name="Worley K.C."/>
            <person name="Xie Q."/>
            <person name="Ylla G."/>
            <person name="Poulsen M."/>
            <person name="Gibbs R.A."/>
            <person name="Schal C."/>
            <person name="Richards S."/>
            <person name="Belles X."/>
            <person name="Korb J."/>
            <person name="Bornberg-Bauer E."/>
        </authorList>
    </citation>
    <scope>NUCLEOTIDE SEQUENCE [LARGE SCALE GENOMIC DNA]</scope>
    <source>
        <tissue evidence="5">Whole body</tissue>
    </source>
</reference>
<dbReference type="GO" id="GO:0015630">
    <property type="term" value="C:microtubule cytoskeleton"/>
    <property type="evidence" value="ECO:0007669"/>
    <property type="project" value="TreeGrafter"/>
</dbReference>
<dbReference type="InParanoid" id="A0A2J7RPC6"/>
<keyword evidence="2" id="KW-0547">Nucleotide-binding</keyword>
<keyword evidence="3" id="KW-0067">ATP-binding</keyword>
<evidence type="ECO:0000313" key="5">
    <source>
        <dbReference type="EMBL" id="PNF42695.1"/>
    </source>
</evidence>
<sequence length="366" mass="41921">HMMDFVSIRFQADIASRKGMNSTCIQNIINRGDADKDENTKTGKVTPLVPANYTSHDEFYDSQNENENEHGINELNTKRNGVLLLGRETVRTPGNVELAKQTVQNVVELYLRQEDLQADVALGFTIETEEKLVDLPMSEEHDIYRLSALTEDSSDNARLHPEEPEISEHFELKCVSEEETKRGVHHKQNLAIKTDLILKREELGPKSSKKRRKSASNKGSPSQFVSRSVTSTQPSCENLLKVKDAVERAIREHKTFTVQGTFPTIREAMRHRGWIEKETNRNKATMSLDDASIPSSISVLTSLMKIDRRTSEALLTARLLRNVEVDFLWTMRSEPIDWQAVQKNQIINRFPRAYFTTKVIYTHNHF</sequence>
<feature type="non-terminal residue" evidence="5">
    <location>
        <position position="1"/>
    </location>
</feature>
<feature type="compositionally biased region" description="Polar residues" evidence="4">
    <location>
        <begin position="221"/>
        <end position="230"/>
    </location>
</feature>
<dbReference type="AlphaFoldDB" id="A0A2J7RPC6"/>
<evidence type="ECO:0000256" key="4">
    <source>
        <dbReference type="SAM" id="MobiDB-lite"/>
    </source>
</evidence>
<organism evidence="5 6">
    <name type="scientific">Cryptotermes secundus</name>
    <dbReference type="NCBI Taxonomy" id="105785"/>
    <lineage>
        <taxon>Eukaryota</taxon>
        <taxon>Metazoa</taxon>
        <taxon>Ecdysozoa</taxon>
        <taxon>Arthropoda</taxon>
        <taxon>Hexapoda</taxon>
        <taxon>Insecta</taxon>
        <taxon>Pterygota</taxon>
        <taxon>Neoptera</taxon>
        <taxon>Polyneoptera</taxon>
        <taxon>Dictyoptera</taxon>
        <taxon>Blattodea</taxon>
        <taxon>Blattoidea</taxon>
        <taxon>Termitoidae</taxon>
        <taxon>Kalotermitidae</taxon>
        <taxon>Cryptotermitinae</taxon>
        <taxon>Cryptotermes</taxon>
    </lineage>
</organism>
<name>A0A2J7RPC6_9NEOP</name>
<dbReference type="EMBL" id="NEVH01001361">
    <property type="protein sequence ID" value="PNF42695.1"/>
    <property type="molecule type" value="Genomic_DNA"/>
</dbReference>
<evidence type="ECO:0000256" key="3">
    <source>
        <dbReference type="ARBA" id="ARBA00022840"/>
    </source>
</evidence>
<evidence type="ECO:0000256" key="2">
    <source>
        <dbReference type="ARBA" id="ARBA00022741"/>
    </source>
</evidence>
<dbReference type="PANTHER" id="PTHR45870:SF2">
    <property type="entry name" value="TUBULIN MONOGLYCYLASE TTLL3"/>
    <property type="match status" value="1"/>
</dbReference>
<comment type="caution">
    <text evidence="5">The sequence shown here is derived from an EMBL/GenBank/DDBJ whole genome shotgun (WGS) entry which is preliminary data.</text>
</comment>
<dbReference type="GO" id="GO:0070736">
    <property type="term" value="F:protein-glycine ligase activity, initiating"/>
    <property type="evidence" value="ECO:0007669"/>
    <property type="project" value="TreeGrafter"/>
</dbReference>
<dbReference type="OrthoDB" id="202825at2759"/>
<dbReference type="GO" id="GO:0005524">
    <property type="term" value="F:ATP binding"/>
    <property type="evidence" value="ECO:0007669"/>
    <property type="project" value="UniProtKB-KW"/>
</dbReference>
<accession>A0A2J7RPC6</accession>
<dbReference type="STRING" id="105785.A0A2J7RPC6"/>
<keyword evidence="1" id="KW-0436">Ligase</keyword>
<dbReference type="Proteomes" id="UP000235965">
    <property type="component" value="Unassembled WGS sequence"/>
</dbReference>
<dbReference type="PANTHER" id="PTHR45870">
    <property type="entry name" value="TUBULIN MONOGLYCYLASE TTLL3"/>
    <property type="match status" value="1"/>
</dbReference>
<gene>
    <name evidence="5" type="ORF">B7P43_G14179</name>
</gene>
<evidence type="ECO:0000256" key="1">
    <source>
        <dbReference type="ARBA" id="ARBA00022598"/>
    </source>
</evidence>